<sequence>MGTFSLWFHLFWISFSALSSVSSTNVAKEIHRSQFLENFLFGTSTSSYQGQLMKMEKGLNNWDVFSRIPGGIIDGYNGDVAADWQRKYVKYS</sequence>
<proteinExistence type="inferred from homology"/>
<keyword evidence="2" id="KW-0732">Signal</keyword>
<dbReference type="InterPro" id="IPR001360">
    <property type="entry name" value="Glyco_hydro_1"/>
</dbReference>
<evidence type="ECO:0000256" key="2">
    <source>
        <dbReference type="SAM" id="SignalP"/>
    </source>
</evidence>
<evidence type="ECO:0000256" key="1">
    <source>
        <dbReference type="ARBA" id="ARBA00010838"/>
    </source>
</evidence>
<gene>
    <name evidence="3" type="ORF">Scep_014860</name>
</gene>
<name>A0AAP0J222_9MAGN</name>
<organism evidence="3 4">
    <name type="scientific">Stephania cephalantha</name>
    <dbReference type="NCBI Taxonomy" id="152367"/>
    <lineage>
        <taxon>Eukaryota</taxon>
        <taxon>Viridiplantae</taxon>
        <taxon>Streptophyta</taxon>
        <taxon>Embryophyta</taxon>
        <taxon>Tracheophyta</taxon>
        <taxon>Spermatophyta</taxon>
        <taxon>Magnoliopsida</taxon>
        <taxon>Ranunculales</taxon>
        <taxon>Menispermaceae</taxon>
        <taxon>Menispermoideae</taxon>
        <taxon>Cissampelideae</taxon>
        <taxon>Stephania</taxon>
    </lineage>
</organism>
<dbReference type="Pfam" id="PF00232">
    <property type="entry name" value="Glyco_hydro_1"/>
    <property type="match status" value="1"/>
</dbReference>
<dbReference type="Proteomes" id="UP001419268">
    <property type="component" value="Unassembled WGS sequence"/>
</dbReference>
<reference evidence="3 4" key="1">
    <citation type="submission" date="2024-01" db="EMBL/GenBank/DDBJ databases">
        <title>Genome assemblies of Stephania.</title>
        <authorList>
            <person name="Yang L."/>
        </authorList>
    </citation>
    <scope>NUCLEOTIDE SEQUENCE [LARGE SCALE GENOMIC DNA]</scope>
    <source>
        <strain evidence="3">JXDWG</strain>
        <tissue evidence="3">Leaf</tissue>
    </source>
</reference>
<feature type="signal peptide" evidence="2">
    <location>
        <begin position="1"/>
        <end position="23"/>
    </location>
</feature>
<evidence type="ECO:0000313" key="4">
    <source>
        <dbReference type="Proteomes" id="UP001419268"/>
    </source>
</evidence>
<dbReference type="GO" id="GO:0005975">
    <property type="term" value="P:carbohydrate metabolic process"/>
    <property type="evidence" value="ECO:0007669"/>
    <property type="project" value="InterPro"/>
</dbReference>
<dbReference type="Gene3D" id="3.20.20.80">
    <property type="entry name" value="Glycosidases"/>
    <property type="match status" value="1"/>
</dbReference>
<evidence type="ECO:0008006" key="5">
    <source>
        <dbReference type="Google" id="ProtNLM"/>
    </source>
</evidence>
<protein>
    <recommendedName>
        <fullName evidence="5">Beta-glucosidase</fullName>
    </recommendedName>
</protein>
<dbReference type="EMBL" id="JBBNAG010000006">
    <property type="protein sequence ID" value="KAK9126014.1"/>
    <property type="molecule type" value="Genomic_DNA"/>
</dbReference>
<comment type="caution">
    <text evidence="3">The sequence shown here is derived from an EMBL/GenBank/DDBJ whole genome shotgun (WGS) entry which is preliminary data.</text>
</comment>
<evidence type="ECO:0000313" key="3">
    <source>
        <dbReference type="EMBL" id="KAK9126014.1"/>
    </source>
</evidence>
<accession>A0AAP0J222</accession>
<dbReference type="AlphaFoldDB" id="A0AAP0J222"/>
<dbReference type="GO" id="GO:0004553">
    <property type="term" value="F:hydrolase activity, hydrolyzing O-glycosyl compounds"/>
    <property type="evidence" value="ECO:0007669"/>
    <property type="project" value="InterPro"/>
</dbReference>
<dbReference type="InterPro" id="IPR017853">
    <property type="entry name" value="GH"/>
</dbReference>
<feature type="chain" id="PRO_5042844238" description="Beta-glucosidase" evidence="2">
    <location>
        <begin position="24"/>
        <end position="92"/>
    </location>
</feature>
<keyword evidence="4" id="KW-1185">Reference proteome</keyword>
<dbReference type="SUPFAM" id="SSF51445">
    <property type="entry name" value="(Trans)glycosidases"/>
    <property type="match status" value="1"/>
</dbReference>
<comment type="similarity">
    <text evidence="1">Belongs to the glycosyl hydrolase 1 family.</text>
</comment>